<dbReference type="EMBL" id="CP155571">
    <property type="protein sequence ID" value="XFO74437.1"/>
    <property type="molecule type" value="Genomic_DNA"/>
</dbReference>
<comment type="catalytic activity">
    <reaction evidence="5">
        <text>dimethylallyl phosphate + FMNH2 = prenylated FMNH2 + phosphate</text>
        <dbReference type="Rhea" id="RHEA:37743"/>
        <dbReference type="ChEBI" id="CHEBI:43474"/>
        <dbReference type="ChEBI" id="CHEBI:57618"/>
        <dbReference type="ChEBI" id="CHEBI:87467"/>
        <dbReference type="ChEBI" id="CHEBI:88052"/>
        <dbReference type="EC" id="2.5.1.129"/>
    </reaction>
</comment>
<organism evidence="7 8">
    <name type="scientific">Sporomusa acidovorans (strain ATCC 49682 / DSM 3132 / Mol)</name>
    <dbReference type="NCBI Taxonomy" id="1123286"/>
    <lineage>
        <taxon>Bacteria</taxon>
        <taxon>Bacillati</taxon>
        <taxon>Bacillota</taxon>
        <taxon>Negativicutes</taxon>
        <taxon>Selenomonadales</taxon>
        <taxon>Sporomusaceae</taxon>
        <taxon>Sporomusa</taxon>
    </lineage>
</organism>
<keyword evidence="4 5" id="KW-0808">Transferase</keyword>
<dbReference type="PANTHER" id="PTHR43374">
    <property type="entry name" value="FLAVIN PRENYLTRANSFERASE"/>
    <property type="match status" value="1"/>
</dbReference>
<dbReference type="RefSeq" id="WP_093793500.1">
    <property type="nucleotide sequence ID" value="NZ_CP155571.1"/>
</dbReference>
<gene>
    <name evidence="7" type="primary">ecdB</name>
    <name evidence="5" type="synonym">ubiX</name>
    <name evidence="7" type="ORF">SPACI_045470</name>
</gene>
<dbReference type="SUPFAM" id="SSF52507">
    <property type="entry name" value="Homo-oligomeric flavin-containing Cys decarboxylases, HFCD"/>
    <property type="match status" value="1"/>
</dbReference>
<keyword evidence="8" id="KW-1185">Reference proteome</keyword>
<accession>A0ABZ3J7S1</accession>
<evidence type="ECO:0000256" key="2">
    <source>
        <dbReference type="ARBA" id="ARBA00022630"/>
    </source>
</evidence>
<evidence type="ECO:0000256" key="1">
    <source>
        <dbReference type="ARBA" id="ARBA00022602"/>
    </source>
</evidence>
<dbReference type="NCBIfam" id="TIGR00421">
    <property type="entry name" value="ubiX_pad"/>
    <property type="match status" value="1"/>
</dbReference>
<name>A0ABZ3J7S1_SPOA4</name>
<feature type="binding site" evidence="5">
    <location>
        <begin position="86"/>
        <end position="89"/>
    </location>
    <ligand>
        <name>FMN</name>
        <dbReference type="ChEBI" id="CHEBI:58210"/>
    </ligand>
</feature>
<dbReference type="Pfam" id="PF02441">
    <property type="entry name" value="Flavoprotein"/>
    <property type="match status" value="1"/>
</dbReference>
<dbReference type="InterPro" id="IPR004507">
    <property type="entry name" value="UbiX-like"/>
</dbReference>
<dbReference type="GO" id="GO:0106141">
    <property type="term" value="F:flavin prenyltransferase activity"/>
    <property type="evidence" value="ECO:0007669"/>
    <property type="project" value="UniProtKB-EC"/>
</dbReference>
<dbReference type="HAMAP" id="MF_01984">
    <property type="entry name" value="ubiX_pad"/>
    <property type="match status" value="1"/>
</dbReference>
<keyword evidence="3 5" id="KW-0288">FMN</keyword>
<comment type="similarity">
    <text evidence="5">Belongs to the UbiX/PAD1 family.</text>
</comment>
<dbReference type="InterPro" id="IPR003382">
    <property type="entry name" value="Flavoprotein"/>
</dbReference>
<dbReference type="PANTHER" id="PTHR43374:SF1">
    <property type="entry name" value="FLAVIN PRENYLTRANSFERASE PAD1, MITOCHONDRIAL"/>
    <property type="match status" value="1"/>
</dbReference>
<evidence type="ECO:0000313" key="7">
    <source>
        <dbReference type="EMBL" id="XFO74437.1"/>
    </source>
</evidence>
<dbReference type="InterPro" id="IPR036551">
    <property type="entry name" value="Flavin_trans-like"/>
</dbReference>
<feature type="binding site" evidence="5">
    <location>
        <begin position="9"/>
        <end position="11"/>
    </location>
    <ligand>
        <name>FMN</name>
        <dbReference type="ChEBI" id="CHEBI:58210"/>
    </ligand>
</feature>
<keyword evidence="1 5" id="KW-0637">Prenyltransferase</keyword>
<dbReference type="Proteomes" id="UP000216052">
    <property type="component" value="Chromosome"/>
</dbReference>
<dbReference type="Gene3D" id="3.40.50.1950">
    <property type="entry name" value="Flavin prenyltransferase-like"/>
    <property type="match status" value="1"/>
</dbReference>
<evidence type="ECO:0000256" key="4">
    <source>
        <dbReference type="ARBA" id="ARBA00022679"/>
    </source>
</evidence>
<feature type="binding site" evidence="5">
    <location>
        <position position="151"/>
    </location>
    <ligand>
        <name>dimethylallyl phosphate</name>
        <dbReference type="ChEBI" id="CHEBI:88052"/>
    </ligand>
</feature>
<comment type="function">
    <text evidence="5">Flavin prenyltransferase that catalyzes the synthesis of the prenylated FMN cofactor (prenyl-FMN) for 4-hydroxy-3-polyprenylbenzoic acid decarboxylase UbiD. The prenyltransferase is metal-independent and links a dimethylallyl moiety from dimethylallyl monophosphate (DMAP) to the flavin N5 and C6 atoms of FMN.</text>
</comment>
<evidence type="ECO:0000256" key="3">
    <source>
        <dbReference type="ARBA" id="ARBA00022643"/>
    </source>
</evidence>
<protein>
    <recommendedName>
        <fullName evidence="5">Flavin prenyltransferase UbiX</fullName>
        <ecNumber evidence="5">2.5.1.129</ecNumber>
    </recommendedName>
</protein>
<dbReference type="NCBIfam" id="NF004685">
    <property type="entry name" value="PRK06029.1"/>
    <property type="match status" value="1"/>
</dbReference>
<comment type="caution">
    <text evidence="5">Lacks conserved residue(s) required for the propagation of feature annotation.</text>
</comment>
<reference evidence="7" key="1">
    <citation type="submission" date="2024-05" db="EMBL/GenBank/DDBJ databases">
        <title>Isolation and characterization of Sporomusa carbonis sp. nov., a carboxydotrophic hydrogenogen in the genus of Sporomusa isolated from a charcoal burning pile.</title>
        <authorList>
            <person name="Boeer T."/>
            <person name="Rosenbaum F."/>
            <person name="Eysell L."/>
            <person name="Mueller V."/>
            <person name="Daniel R."/>
            <person name="Poehlein A."/>
        </authorList>
    </citation>
    <scope>NUCLEOTIDE SEQUENCE [LARGE SCALE GENOMIC DNA]</scope>
    <source>
        <strain evidence="7">DSM 3132</strain>
    </source>
</reference>
<evidence type="ECO:0000259" key="6">
    <source>
        <dbReference type="Pfam" id="PF02441"/>
    </source>
</evidence>
<feature type="domain" description="Flavoprotein" evidence="6">
    <location>
        <begin position="1"/>
        <end position="171"/>
    </location>
</feature>
<feature type="binding site" evidence="5">
    <location>
        <position position="167"/>
    </location>
    <ligand>
        <name>dimethylallyl phosphate</name>
        <dbReference type="ChEBI" id="CHEBI:88052"/>
    </ligand>
</feature>
<dbReference type="EC" id="2.5.1.129" evidence="5"/>
<evidence type="ECO:0000313" key="8">
    <source>
        <dbReference type="Proteomes" id="UP000216052"/>
    </source>
</evidence>
<proteinExistence type="inferred from homology"/>
<feature type="binding site" evidence="5">
    <location>
        <position position="121"/>
    </location>
    <ligand>
        <name>FMN</name>
        <dbReference type="ChEBI" id="CHEBI:58210"/>
    </ligand>
</feature>
<evidence type="ECO:0000256" key="5">
    <source>
        <dbReference type="HAMAP-Rule" id="MF_01984"/>
    </source>
</evidence>
<keyword evidence="2 5" id="KW-0285">Flavoprotein</keyword>
<sequence>MKIIVAITGATGTIYAIRLLELLKKLTIETHLIMSKWAIETLHTETNYSVDYLEGLATEVYDNGNLAAAISSGSFKTDGMVIAPCSMKTLAAISHGFSENLIQRTADVAIKENRKLILVPRETPLNPIHLENMLKLSRMGIVIMPPMPGFYNQPQSLDDIVNFHAGRILDQLGIEHNFIKRWH</sequence>
<feature type="binding site" evidence="5">
    <location>
        <position position="35"/>
    </location>
    <ligand>
        <name>FMN</name>
        <dbReference type="ChEBI" id="CHEBI:58210"/>
    </ligand>
</feature>